<evidence type="ECO:0000313" key="1">
    <source>
        <dbReference type="EMBL" id="SHE82736.1"/>
    </source>
</evidence>
<keyword evidence="2" id="KW-1185">Reference proteome</keyword>
<sequence length="162" mass="17593">MIVLLVQFLLALWLAWLVAVVVKVCRLVLVYRRYAGRSRGKLVLLLSNQEQACEGFLRRLASGCELLLPRMELAVVVGEDSSDDTSGIARILGRQLGFTVIPAQGAAGAEKAALSAMLARLPGEPRNGLAGGDPPTWYYDARGLQGKHLLRTPVLRQVSWAA</sequence>
<proteinExistence type="predicted"/>
<organism evidence="1 2">
    <name type="scientific">Desulfofundulus australicus DSM 11792</name>
    <dbReference type="NCBI Taxonomy" id="1121425"/>
    <lineage>
        <taxon>Bacteria</taxon>
        <taxon>Bacillati</taxon>
        <taxon>Bacillota</taxon>
        <taxon>Clostridia</taxon>
        <taxon>Eubacteriales</taxon>
        <taxon>Peptococcaceae</taxon>
        <taxon>Desulfofundulus</taxon>
    </lineage>
</organism>
<dbReference type="AlphaFoldDB" id="A0A1M4WNB9"/>
<dbReference type="EMBL" id="FQUW01000009">
    <property type="protein sequence ID" value="SHE82736.1"/>
    <property type="molecule type" value="Genomic_DNA"/>
</dbReference>
<evidence type="ECO:0008006" key="3">
    <source>
        <dbReference type="Google" id="ProtNLM"/>
    </source>
</evidence>
<evidence type="ECO:0000313" key="2">
    <source>
        <dbReference type="Proteomes" id="UP000184196"/>
    </source>
</evidence>
<name>A0A1M4WNB9_9FIRM</name>
<dbReference type="Proteomes" id="UP000184196">
    <property type="component" value="Unassembled WGS sequence"/>
</dbReference>
<reference evidence="2" key="1">
    <citation type="submission" date="2016-11" db="EMBL/GenBank/DDBJ databases">
        <authorList>
            <person name="Varghese N."/>
            <person name="Submissions S."/>
        </authorList>
    </citation>
    <scope>NUCLEOTIDE SEQUENCE [LARGE SCALE GENOMIC DNA]</scope>
    <source>
        <strain evidence="2">DSM 11792</strain>
    </source>
</reference>
<protein>
    <recommendedName>
        <fullName evidence="3">Glycosyl transferase family 2</fullName>
    </recommendedName>
</protein>
<accession>A0A1M4WNB9</accession>
<gene>
    <name evidence="1" type="ORF">SAMN02745218_00875</name>
</gene>